<dbReference type="InterPro" id="IPR000568">
    <property type="entry name" value="ATP_synth_F0_asu"/>
</dbReference>
<evidence type="ECO:0000256" key="12">
    <source>
        <dbReference type="SAM" id="Phobius"/>
    </source>
</evidence>
<evidence type="ECO:0000256" key="8">
    <source>
        <dbReference type="ARBA" id="ARBA00023065"/>
    </source>
</evidence>
<comment type="subcellular location">
    <subcellularLocation>
        <location evidence="1">Membrane</location>
        <topology evidence="1">Multi-pass membrane protein</topology>
    </subcellularLocation>
    <subcellularLocation>
        <location evidence="11">Mitochondrion inner membrane</location>
        <topology evidence="11">Multi-pass membrane protein</topology>
    </subcellularLocation>
</comment>
<evidence type="ECO:0000313" key="13">
    <source>
        <dbReference type="EMBL" id="UHA56295.1"/>
    </source>
</evidence>
<dbReference type="Gene3D" id="1.20.120.220">
    <property type="entry name" value="ATP synthase, F0 complex, subunit A"/>
    <property type="match status" value="1"/>
</dbReference>
<feature type="transmembrane region" description="Helical" evidence="12">
    <location>
        <begin position="167"/>
        <end position="186"/>
    </location>
</feature>
<organism evidence="13">
    <name type="scientific">Diversibipalium multilineatum</name>
    <dbReference type="NCBI Taxonomy" id="391263"/>
    <lineage>
        <taxon>Eukaryota</taxon>
        <taxon>Metazoa</taxon>
        <taxon>Spiralia</taxon>
        <taxon>Lophotrochozoa</taxon>
        <taxon>Platyhelminthes</taxon>
        <taxon>Rhabditophora</taxon>
        <taxon>Seriata</taxon>
        <taxon>Tricladida</taxon>
        <taxon>Continenticola</taxon>
        <taxon>Geoplanoidea</taxon>
        <taxon>Geoplanidae</taxon>
        <taxon>Bipaliinae</taxon>
        <taxon>Diversibipalium</taxon>
    </lineage>
</organism>
<evidence type="ECO:0000256" key="10">
    <source>
        <dbReference type="ARBA" id="ARBA00023310"/>
    </source>
</evidence>
<feature type="transmembrane region" description="Helical" evidence="12">
    <location>
        <begin position="65"/>
        <end position="91"/>
    </location>
</feature>
<dbReference type="PRINTS" id="PR00123">
    <property type="entry name" value="ATPASEA"/>
</dbReference>
<dbReference type="GO" id="GO:0046933">
    <property type="term" value="F:proton-transporting ATP synthase activity, rotational mechanism"/>
    <property type="evidence" value="ECO:0007669"/>
    <property type="project" value="TreeGrafter"/>
</dbReference>
<evidence type="ECO:0000256" key="2">
    <source>
        <dbReference type="ARBA" id="ARBA00006810"/>
    </source>
</evidence>
<dbReference type="NCBIfam" id="TIGR01131">
    <property type="entry name" value="ATP_synt_6_or_A"/>
    <property type="match status" value="1"/>
</dbReference>
<accession>A0A8K1XU61</accession>
<dbReference type="AlphaFoldDB" id="A0A8K1XU61"/>
<name>A0A8K1XU61_9PLAT</name>
<dbReference type="InterPro" id="IPR045083">
    <property type="entry name" value="ATP_synth_F0_asu_bact/mt"/>
</dbReference>
<evidence type="ECO:0000256" key="1">
    <source>
        <dbReference type="ARBA" id="ARBA00004141"/>
    </source>
</evidence>
<keyword evidence="8" id="KW-0406">Ion transport</keyword>
<keyword evidence="13" id="KW-0496">Mitochondrion</keyword>
<dbReference type="GO" id="GO:0045259">
    <property type="term" value="C:proton-transporting ATP synthase complex"/>
    <property type="evidence" value="ECO:0007669"/>
    <property type="project" value="UniProtKB-KW"/>
</dbReference>
<evidence type="ECO:0000256" key="3">
    <source>
        <dbReference type="ARBA" id="ARBA00022448"/>
    </source>
</evidence>
<dbReference type="EMBL" id="MZ561469">
    <property type="protein sequence ID" value="UHA56295.1"/>
    <property type="molecule type" value="Genomic_DNA"/>
</dbReference>
<keyword evidence="7 12" id="KW-1133">Transmembrane helix</keyword>
<dbReference type="PROSITE" id="PS00449">
    <property type="entry name" value="ATPASE_A"/>
    <property type="match status" value="1"/>
</dbReference>
<protein>
    <recommendedName>
        <fullName evidence="11">ATP synthase subunit a</fullName>
    </recommendedName>
</protein>
<keyword evidence="4" id="KW-0138">CF(0)</keyword>
<comment type="similarity">
    <text evidence="2">Belongs to the ATPase A chain family.</text>
</comment>
<dbReference type="Pfam" id="PF00119">
    <property type="entry name" value="ATP-synt_A"/>
    <property type="match status" value="1"/>
</dbReference>
<keyword evidence="3" id="KW-0813">Transport</keyword>
<evidence type="ECO:0000256" key="5">
    <source>
        <dbReference type="ARBA" id="ARBA00022692"/>
    </source>
</evidence>
<feature type="transmembrane region" description="Helical" evidence="12">
    <location>
        <begin position="193"/>
        <end position="219"/>
    </location>
</feature>
<dbReference type="SUPFAM" id="SSF81336">
    <property type="entry name" value="F1F0 ATP synthase subunit A"/>
    <property type="match status" value="1"/>
</dbReference>
<feature type="transmembrane region" description="Helical" evidence="12">
    <location>
        <begin position="97"/>
        <end position="117"/>
    </location>
</feature>
<keyword evidence="10" id="KW-0066">ATP synthesis</keyword>
<feature type="transmembrane region" description="Helical" evidence="12">
    <location>
        <begin position="26"/>
        <end position="53"/>
    </location>
</feature>
<evidence type="ECO:0000256" key="6">
    <source>
        <dbReference type="ARBA" id="ARBA00022781"/>
    </source>
</evidence>
<evidence type="ECO:0000256" key="11">
    <source>
        <dbReference type="RuleBase" id="RU004450"/>
    </source>
</evidence>
<reference evidence="13" key="1">
    <citation type="journal article" date="2022" name="PeerJ">
        <title>Hammerhead flatworms (Platyhelminthes, Geoplanidae, Bipaliinae): mitochondrial genomes and description of two new species from France, Italy and Mayotte.</title>
        <authorList>
            <person name="Justine J.-L."/>
            <person name="Gastineau R."/>
            <person name="Gros P."/>
            <person name="Gey D."/>
            <person name="Ruzzier E."/>
            <person name="Winsor L."/>
        </authorList>
    </citation>
    <scope>NUCLEOTIDE SEQUENCE</scope>
</reference>
<sequence length="222" mass="25762">MLLDIFSSLDYCFSNFQFLNNISVSWILVIVLSLSIISGFFFSSHNIFVLVFFRGAWIEKKNNLLFSFFVISSMFSFLFFQNILGLFPYTFSLTSHIIYNFLLALEIWLIIMFYGLINNILSFFGHFTPFGSPLVLSNFLNLIEIVSVGIRSLTLSLRLAVNISTGHIFLGLVSSWLLLCSSFLIWNFSFFCFIGYFFFELFVCFIQALVFNLLLVQYLDEL</sequence>
<keyword evidence="6" id="KW-0375">Hydrogen ion transport</keyword>
<evidence type="ECO:0000256" key="9">
    <source>
        <dbReference type="ARBA" id="ARBA00023136"/>
    </source>
</evidence>
<dbReference type="PANTHER" id="PTHR11410">
    <property type="entry name" value="ATP SYNTHASE SUBUNIT A"/>
    <property type="match status" value="1"/>
</dbReference>
<dbReference type="CDD" id="cd00310">
    <property type="entry name" value="ATP-synt_Fo_a_6"/>
    <property type="match status" value="1"/>
</dbReference>
<feature type="transmembrane region" description="Helical" evidence="12">
    <location>
        <begin position="138"/>
        <end position="161"/>
    </location>
</feature>
<evidence type="ECO:0000256" key="7">
    <source>
        <dbReference type="ARBA" id="ARBA00022989"/>
    </source>
</evidence>
<keyword evidence="5 12" id="KW-0812">Transmembrane</keyword>
<dbReference type="InterPro" id="IPR035908">
    <property type="entry name" value="F0_ATP_A_sf"/>
</dbReference>
<dbReference type="InterPro" id="IPR023011">
    <property type="entry name" value="ATP_synth_F0_asu_AS"/>
</dbReference>
<gene>
    <name evidence="13" type="primary">atp6</name>
</gene>
<keyword evidence="9 12" id="KW-0472">Membrane</keyword>
<dbReference type="GO" id="GO:0005743">
    <property type="term" value="C:mitochondrial inner membrane"/>
    <property type="evidence" value="ECO:0007669"/>
    <property type="project" value="UniProtKB-SubCell"/>
</dbReference>
<proteinExistence type="inferred from homology"/>
<geneLocation type="mitochondrion" evidence="13"/>
<dbReference type="PANTHER" id="PTHR11410:SF0">
    <property type="entry name" value="ATP SYNTHASE SUBUNIT A"/>
    <property type="match status" value="1"/>
</dbReference>
<evidence type="ECO:0000256" key="4">
    <source>
        <dbReference type="ARBA" id="ARBA00022547"/>
    </source>
</evidence>